<dbReference type="InterPro" id="IPR025665">
    <property type="entry name" value="Beta-barrel_OMP_2"/>
</dbReference>
<evidence type="ECO:0000313" key="3">
    <source>
        <dbReference type="EMBL" id="CDE35031.1"/>
    </source>
</evidence>
<reference evidence="3" key="1">
    <citation type="submission" date="2012-11" db="EMBL/GenBank/DDBJ databases">
        <title>Dependencies among metagenomic species, viruses, plasmids and units of genetic variation.</title>
        <authorList>
            <person name="Nielsen H.B."/>
            <person name="Almeida M."/>
            <person name="Juncker A.S."/>
            <person name="Rasmussen S."/>
            <person name="Li J."/>
            <person name="Sunagawa S."/>
            <person name="Plichta D."/>
            <person name="Gautier L."/>
            <person name="Le Chatelier E."/>
            <person name="Peletier E."/>
            <person name="Bonde I."/>
            <person name="Nielsen T."/>
            <person name="Manichanh C."/>
            <person name="Arumugam M."/>
            <person name="Batto J."/>
            <person name="Santos M.B.Q.D."/>
            <person name="Blom N."/>
            <person name="Borruel N."/>
            <person name="Burgdorf K.S."/>
            <person name="Boumezbeur F."/>
            <person name="Casellas F."/>
            <person name="Dore J."/>
            <person name="Guarner F."/>
            <person name="Hansen T."/>
            <person name="Hildebrand F."/>
            <person name="Kaas R.S."/>
            <person name="Kennedy S."/>
            <person name="Kristiansen K."/>
            <person name="Kultima J.R."/>
            <person name="Leonard P."/>
            <person name="Levenez F."/>
            <person name="Lund O."/>
            <person name="Moumen B."/>
            <person name="Le Paslier D."/>
            <person name="Pons N."/>
            <person name="Pedersen O."/>
            <person name="Prifti E."/>
            <person name="Qin J."/>
            <person name="Raes J."/>
            <person name="Tap J."/>
            <person name="Tims S."/>
            <person name="Ussery D.W."/>
            <person name="Yamada T."/>
            <person name="MetaHit consortium"/>
            <person name="Renault P."/>
            <person name="Sicheritz-Ponten T."/>
            <person name="Bork P."/>
            <person name="Wang J."/>
            <person name="Brunak S."/>
            <person name="Ehrlich S.D."/>
        </authorList>
    </citation>
    <scope>NUCLEOTIDE SEQUENCE [LARGE SCALE GENOMIC DNA]</scope>
</reference>
<dbReference type="AlphaFoldDB" id="R7H6V7"/>
<dbReference type="SUPFAM" id="SSF54106">
    <property type="entry name" value="LysM domain"/>
    <property type="match status" value="1"/>
</dbReference>
<feature type="chain" id="PRO_5004435061" evidence="1">
    <location>
        <begin position="21"/>
        <end position="298"/>
    </location>
</feature>
<feature type="signal peptide" evidence="1">
    <location>
        <begin position="1"/>
        <end position="20"/>
    </location>
</feature>
<dbReference type="InterPro" id="IPR036779">
    <property type="entry name" value="LysM_dom_sf"/>
</dbReference>
<sequence>MIKKIILSALLVIACASAKAQSQNVTHVVMRGETIESIANHYNVSVEDINKANPNIDGIIYVGMKLIIPTDLSLIQGEVKVEKTRENENMQNNSHVSQTQVHNSSRNIINDKNDTKLGFQFARVKASYLFPTKLEKSTRGHYRSSYNLSFTVEGEYVFNPNIFAGIGLGYMVQGSCNSDKEGFNYLQYESQYHYIMLPLSFGYRMPITKSIHFDAYTGPTFMGIVSGYSKYRANTNEDWNKTKLKDMKNVKYFTPFWNIGARVNLWDFELGAEYWYLLTKTNEGGSKRAIAAHFALHF</sequence>
<keyword evidence="1" id="KW-0732">Signal</keyword>
<evidence type="ECO:0000259" key="2">
    <source>
        <dbReference type="PROSITE" id="PS51782"/>
    </source>
</evidence>
<dbReference type="Pfam" id="PF13568">
    <property type="entry name" value="OMP_b-brl_2"/>
    <property type="match status" value="1"/>
</dbReference>
<dbReference type="EMBL" id="CBIT010000297">
    <property type="protein sequence ID" value="CDE35031.1"/>
    <property type="molecule type" value="Genomic_DNA"/>
</dbReference>
<dbReference type="InterPro" id="IPR018392">
    <property type="entry name" value="LysM"/>
</dbReference>
<dbReference type="SMART" id="SM00257">
    <property type="entry name" value="LysM"/>
    <property type="match status" value="1"/>
</dbReference>
<proteinExistence type="predicted"/>
<dbReference type="PROSITE" id="PS51782">
    <property type="entry name" value="LYSM"/>
    <property type="match status" value="1"/>
</dbReference>
<dbReference type="CDD" id="cd00118">
    <property type="entry name" value="LysM"/>
    <property type="match status" value="1"/>
</dbReference>
<dbReference type="RefSeq" id="WP_022429767.1">
    <property type="nucleotide sequence ID" value="NZ_FR899185.1"/>
</dbReference>
<dbReference type="Pfam" id="PF01476">
    <property type="entry name" value="LysM"/>
    <property type="match status" value="1"/>
</dbReference>
<dbReference type="Gene3D" id="3.10.350.10">
    <property type="entry name" value="LysM domain"/>
    <property type="match status" value="1"/>
</dbReference>
<feature type="domain" description="LysM" evidence="2">
    <location>
        <begin position="25"/>
        <end position="68"/>
    </location>
</feature>
<gene>
    <name evidence="3" type="ORF">BN741_00491</name>
</gene>
<accession>R7H6V7</accession>
<evidence type="ECO:0000256" key="1">
    <source>
        <dbReference type="SAM" id="SignalP"/>
    </source>
</evidence>
<organism evidence="3">
    <name type="scientific">Leyella stercorea CAG:629</name>
    <dbReference type="NCBI Taxonomy" id="1263103"/>
    <lineage>
        <taxon>Bacteria</taxon>
        <taxon>Pseudomonadati</taxon>
        <taxon>Bacteroidota</taxon>
        <taxon>Bacteroidia</taxon>
        <taxon>Bacteroidales</taxon>
        <taxon>Prevotellaceae</taxon>
        <taxon>Leyella</taxon>
    </lineage>
</organism>
<name>R7H6V7_9BACT</name>
<dbReference type="Proteomes" id="UP000018072">
    <property type="component" value="Unassembled WGS sequence"/>
</dbReference>
<protein>
    <submittedName>
        <fullName evidence="3">LysM domain protein</fullName>
    </submittedName>
</protein>
<comment type="caution">
    <text evidence="3">The sequence shown here is derived from an EMBL/GenBank/DDBJ whole genome shotgun (WGS) entry which is preliminary data.</text>
</comment>
<dbReference type="PROSITE" id="PS51257">
    <property type="entry name" value="PROKAR_LIPOPROTEIN"/>
    <property type="match status" value="1"/>
</dbReference>
<dbReference type="STRING" id="1263103.BN741_00491"/>